<organism evidence="4 5">
    <name type="scientific">Acholeplasma hippikon</name>
    <dbReference type="NCBI Taxonomy" id="264636"/>
    <lineage>
        <taxon>Bacteria</taxon>
        <taxon>Bacillati</taxon>
        <taxon>Mycoplasmatota</taxon>
        <taxon>Mollicutes</taxon>
        <taxon>Acholeplasmatales</taxon>
        <taxon>Acholeplasmataceae</taxon>
        <taxon>Acholeplasma</taxon>
    </lineage>
</organism>
<dbReference type="InterPro" id="IPR007848">
    <property type="entry name" value="Small_mtfrase_dom"/>
</dbReference>
<name>A0A449BKE4_9MOLU</name>
<keyword evidence="5" id="KW-1185">Reference proteome</keyword>
<evidence type="ECO:0000313" key="4">
    <source>
        <dbReference type="EMBL" id="VEU82914.1"/>
    </source>
</evidence>
<keyword evidence="4" id="KW-0560">Oxidoreductase</keyword>
<keyword evidence="1 4" id="KW-0489">Methyltransferase</keyword>
<dbReference type="Pfam" id="PF05175">
    <property type="entry name" value="MTS"/>
    <property type="match status" value="1"/>
</dbReference>
<dbReference type="AlphaFoldDB" id="A0A449BKE4"/>
<dbReference type="GO" id="GO:0004729">
    <property type="term" value="F:oxygen-dependent protoporphyrinogen oxidase activity"/>
    <property type="evidence" value="ECO:0007669"/>
    <property type="project" value="UniProtKB-EC"/>
</dbReference>
<accession>A0A449BKE4</accession>
<dbReference type="PANTHER" id="PTHR47816">
    <property type="entry name" value="RIBOSOMAL RNA SMALL SUBUNIT METHYLTRANSFERASE C"/>
    <property type="match status" value="1"/>
</dbReference>
<dbReference type="EMBL" id="LR215050">
    <property type="protein sequence ID" value="VEU82914.1"/>
    <property type="molecule type" value="Genomic_DNA"/>
</dbReference>
<feature type="domain" description="Methyltransferase small" evidence="3">
    <location>
        <begin position="28"/>
        <end position="193"/>
    </location>
</feature>
<evidence type="ECO:0000256" key="2">
    <source>
        <dbReference type="ARBA" id="ARBA00022679"/>
    </source>
</evidence>
<evidence type="ECO:0000259" key="3">
    <source>
        <dbReference type="Pfam" id="PF05175"/>
    </source>
</evidence>
<dbReference type="InterPro" id="IPR029063">
    <property type="entry name" value="SAM-dependent_MTases_sf"/>
</dbReference>
<proteinExistence type="predicted"/>
<dbReference type="GO" id="GO:0052914">
    <property type="term" value="F:16S rRNA (guanine(1207)-N(2))-methyltransferase activity"/>
    <property type="evidence" value="ECO:0007669"/>
    <property type="project" value="UniProtKB-EC"/>
</dbReference>
<dbReference type="EC" id="1.3.3.4" evidence="4"/>
<dbReference type="Gene3D" id="3.40.50.150">
    <property type="entry name" value="Vaccinia Virus protein VP39"/>
    <property type="match status" value="1"/>
</dbReference>
<dbReference type="STRING" id="1408416.GCA_000702765_00378"/>
<protein>
    <submittedName>
        <fullName evidence="4">Protoporphyrinogen oxidase</fullName>
        <ecNumber evidence="4">1.3.3.4</ecNumber>
        <ecNumber evidence="4">2.1.1.172</ecNumber>
    </submittedName>
</protein>
<dbReference type="SUPFAM" id="SSF53335">
    <property type="entry name" value="S-adenosyl-L-methionine-dependent methyltransferases"/>
    <property type="match status" value="1"/>
</dbReference>
<keyword evidence="2 4" id="KW-0808">Transferase</keyword>
<evidence type="ECO:0000256" key="1">
    <source>
        <dbReference type="ARBA" id="ARBA00022603"/>
    </source>
</evidence>
<dbReference type="CDD" id="cd02440">
    <property type="entry name" value="AdoMet_MTases"/>
    <property type="match status" value="1"/>
</dbReference>
<reference evidence="4 5" key="1">
    <citation type="submission" date="2019-01" db="EMBL/GenBank/DDBJ databases">
        <authorList>
            <consortium name="Pathogen Informatics"/>
        </authorList>
    </citation>
    <scope>NUCLEOTIDE SEQUENCE [LARGE SCALE GENOMIC DNA]</scope>
    <source>
        <strain evidence="4 5">NCTC10172</strain>
    </source>
</reference>
<dbReference type="EC" id="2.1.1.172" evidence="4"/>
<gene>
    <name evidence="4" type="primary">hemK_2</name>
    <name evidence="4" type="ORF">NCTC10172_00940</name>
</gene>
<dbReference type="Proteomes" id="UP000290909">
    <property type="component" value="Chromosome"/>
</dbReference>
<sequence>MSHYFINDPNLKSQERVYHINFANQPFEFTTDKGVFSQDGLDFGSELLLKEVQIKPETKTLLDVGCGVGVLGIILKKLNPGLEVTMSDVNLRALSLAKKNAQKNQIDAKIIESNLYEHIDDKFDLIISNPPIRAGKKIIYTLYSDAIKHLNAGGELWIVVRKQQGAKSTIEFLKTRYDQVDVVARDKGFYIIKSKKN</sequence>
<dbReference type="KEGG" id="ahk:NCTC10172_00940"/>
<dbReference type="RefSeq" id="WP_035368560.1">
    <property type="nucleotide sequence ID" value="NZ_LR215050.1"/>
</dbReference>
<evidence type="ECO:0000313" key="5">
    <source>
        <dbReference type="Proteomes" id="UP000290909"/>
    </source>
</evidence>
<dbReference type="InterPro" id="IPR046977">
    <property type="entry name" value="RsmC/RlmG"/>
</dbReference>
<dbReference type="PANTHER" id="PTHR47816:SF4">
    <property type="entry name" value="RIBOSOMAL RNA SMALL SUBUNIT METHYLTRANSFERASE C"/>
    <property type="match status" value="1"/>
</dbReference>